<reference evidence="1 2" key="1">
    <citation type="journal article" date="2023" name="Mol. Phylogenet. Evol.">
        <title>Genome-scale phylogeny and comparative genomics of the fungal order Sordariales.</title>
        <authorList>
            <person name="Hensen N."/>
            <person name="Bonometti L."/>
            <person name="Westerberg I."/>
            <person name="Brannstrom I.O."/>
            <person name="Guillou S."/>
            <person name="Cros-Aarteil S."/>
            <person name="Calhoun S."/>
            <person name="Haridas S."/>
            <person name="Kuo A."/>
            <person name="Mondo S."/>
            <person name="Pangilinan J."/>
            <person name="Riley R."/>
            <person name="LaButti K."/>
            <person name="Andreopoulos B."/>
            <person name="Lipzen A."/>
            <person name="Chen C."/>
            <person name="Yan M."/>
            <person name="Daum C."/>
            <person name="Ng V."/>
            <person name="Clum A."/>
            <person name="Steindorff A."/>
            <person name="Ohm R.A."/>
            <person name="Martin F."/>
            <person name="Silar P."/>
            <person name="Natvig D.O."/>
            <person name="Lalanne C."/>
            <person name="Gautier V."/>
            <person name="Ament-Velasquez S.L."/>
            <person name="Kruys A."/>
            <person name="Hutchinson M.I."/>
            <person name="Powell A.J."/>
            <person name="Barry K."/>
            <person name="Miller A.N."/>
            <person name="Grigoriev I.V."/>
            <person name="Debuchy R."/>
            <person name="Gladieux P."/>
            <person name="Hiltunen Thoren M."/>
            <person name="Johannesson H."/>
        </authorList>
    </citation>
    <scope>NUCLEOTIDE SEQUENCE [LARGE SCALE GENOMIC DNA]</scope>
    <source>
        <strain evidence="1 2">FGSC 10403</strain>
    </source>
</reference>
<dbReference type="Proteomes" id="UP001285908">
    <property type="component" value="Unassembled WGS sequence"/>
</dbReference>
<protein>
    <submittedName>
        <fullName evidence="1">Uncharacterized protein</fullName>
    </submittedName>
</protein>
<dbReference type="RefSeq" id="XP_062690149.1">
    <property type="nucleotide sequence ID" value="XM_062833722.1"/>
</dbReference>
<accession>A0AAJ0I2Y3</accession>
<dbReference type="EMBL" id="JAULSX010000007">
    <property type="protein sequence ID" value="KAK3488022.1"/>
    <property type="molecule type" value="Genomic_DNA"/>
</dbReference>
<organism evidence="1 2">
    <name type="scientific">Neurospora hispaniola</name>
    <dbReference type="NCBI Taxonomy" id="588809"/>
    <lineage>
        <taxon>Eukaryota</taxon>
        <taxon>Fungi</taxon>
        <taxon>Dikarya</taxon>
        <taxon>Ascomycota</taxon>
        <taxon>Pezizomycotina</taxon>
        <taxon>Sordariomycetes</taxon>
        <taxon>Sordariomycetidae</taxon>
        <taxon>Sordariales</taxon>
        <taxon>Sordariaceae</taxon>
        <taxon>Neurospora</taxon>
    </lineage>
</organism>
<gene>
    <name evidence="1" type="ORF">B0T23DRAFT_220686</name>
</gene>
<evidence type="ECO:0000313" key="2">
    <source>
        <dbReference type="Proteomes" id="UP001285908"/>
    </source>
</evidence>
<dbReference type="AlphaFoldDB" id="A0AAJ0I2Y3"/>
<comment type="caution">
    <text evidence="1">The sequence shown here is derived from an EMBL/GenBank/DDBJ whole genome shotgun (WGS) entry which is preliminary data.</text>
</comment>
<name>A0AAJ0I2Y3_9PEZI</name>
<sequence>MHFRLGMTFDSKSHAGKTLFTSDTQMEENDMLRLNSRYVVGTCFWKPRKGVPRRVRWVLELSSSSLLASGMKPWLDDARSRQLGVRMAPTCSLLAIVAQDWAKQRSLNPDKFFPFPSTHPFVYYATDRANFRFRSLYRMSVRGVVGFPAAGSATACKREMNGMGRYGFAFRDGTNNQGSKNHV</sequence>
<evidence type="ECO:0000313" key="1">
    <source>
        <dbReference type="EMBL" id="KAK3488022.1"/>
    </source>
</evidence>
<keyword evidence="2" id="KW-1185">Reference proteome</keyword>
<proteinExistence type="predicted"/>
<dbReference type="GeneID" id="87871344"/>